<keyword evidence="1" id="KW-1133">Transmembrane helix</keyword>
<gene>
    <name evidence="2" type="ORF">CD116_05325</name>
</gene>
<accession>A0A2K4AIU1</accession>
<evidence type="ECO:0000256" key="1">
    <source>
        <dbReference type="SAM" id="Phobius"/>
    </source>
</evidence>
<keyword evidence="1" id="KW-0472">Membrane</keyword>
<comment type="caution">
    <text evidence="2">The sequence shown here is derived from an EMBL/GenBank/DDBJ whole genome shotgun (WGS) entry which is preliminary data.</text>
</comment>
<sequence>MFSFYICTSLWSIRLINLKTDKQGIIFITHNKELYHVPLLFTIIIQTTLHIIFDINTFEIFYAILKNTLHKIEHMFYNGCEVVRNEFKY</sequence>
<organism evidence="2 3">
    <name type="scientific">Staphylococcus schweitzeri</name>
    <dbReference type="NCBI Taxonomy" id="1654388"/>
    <lineage>
        <taxon>Bacteria</taxon>
        <taxon>Bacillati</taxon>
        <taxon>Bacillota</taxon>
        <taxon>Bacilli</taxon>
        <taxon>Bacillales</taxon>
        <taxon>Staphylococcaceae</taxon>
        <taxon>Staphylococcus</taxon>
    </lineage>
</organism>
<evidence type="ECO:0000313" key="3">
    <source>
        <dbReference type="Proteomes" id="UP000236395"/>
    </source>
</evidence>
<protein>
    <submittedName>
        <fullName evidence="2">Uncharacterized protein</fullName>
    </submittedName>
</protein>
<dbReference type="AlphaFoldDB" id="A0A2K4AIU1"/>
<name>A0A2K4AIU1_9STAP</name>
<evidence type="ECO:0000313" key="2">
    <source>
        <dbReference type="EMBL" id="PNZ49973.1"/>
    </source>
</evidence>
<dbReference type="EMBL" id="PPQS01000026">
    <property type="protein sequence ID" value="PNZ49973.1"/>
    <property type="molecule type" value="Genomic_DNA"/>
</dbReference>
<proteinExistence type="predicted"/>
<feature type="transmembrane region" description="Helical" evidence="1">
    <location>
        <begin position="39"/>
        <end position="65"/>
    </location>
</feature>
<dbReference type="Proteomes" id="UP000236395">
    <property type="component" value="Unassembled WGS sequence"/>
</dbReference>
<reference evidence="2 3" key="1">
    <citation type="submission" date="2017-08" db="EMBL/GenBank/DDBJ databases">
        <title>Draft genome sequences of 64 type strains of genus Staph aureus.</title>
        <authorList>
            <person name="Cole K."/>
            <person name="Golubchik T."/>
            <person name="Russell J."/>
            <person name="Foster D."/>
            <person name="Llewelyn M."/>
            <person name="Wilson D."/>
            <person name="Crook D."/>
            <person name="Paul J."/>
        </authorList>
    </citation>
    <scope>NUCLEOTIDE SEQUENCE [LARGE SCALE GENOMIC DNA]</scope>
    <source>
        <strain evidence="2 3">DSM 28300</strain>
    </source>
</reference>
<keyword evidence="1" id="KW-0812">Transmembrane</keyword>